<dbReference type="GO" id="GO:0005634">
    <property type="term" value="C:nucleus"/>
    <property type="evidence" value="ECO:0007669"/>
    <property type="project" value="UniProtKB-UniRule"/>
</dbReference>
<feature type="compositionally biased region" description="Low complexity" evidence="3">
    <location>
        <begin position="218"/>
        <end position="280"/>
    </location>
</feature>
<feature type="compositionally biased region" description="Polar residues" evidence="3">
    <location>
        <begin position="17"/>
        <end position="32"/>
    </location>
</feature>
<evidence type="ECO:0000313" key="6">
    <source>
        <dbReference type="Proteomes" id="UP000789759"/>
    </source>
</evidence>
<protein>
    <submittedName>
        <fullName evidence="5">13652_t:CDS:1</fullName>
    </submittedName>
</protein>
<dbReference type="InterPro" id="IPR036910">
    <property type="entry name" value="HMG_box_dom_sf"/>
</dbReference>
<dbReference type="PANTHER" id="PTHR48112">
    <property type="entry name" value="HIGH MOBILITY GROUP PROTEIN DSP1"/>
    <property type="match status" value="1"/>
</dbReference>
<name>A0A9N8WC55_9GLOM</name>
<evidence type="ECO:0000313" key="5">
    <source>
        <dbReference type="EMBL" id="CAG8484133.1"/>
    </source>
</evidence>
<feature type="region of interest" description="Disordered" evidence="3">
    <location>
        <begin position="1"/>
        <end position="32"/>
    </location>
</feature>
<dbReference type="SMART" id="SM00398">
    <property type="entry name" value="HMG"/>
    <property type="match status" value="1"/>
</dbReference>
<feature type="compositionally biased region" description="Low complexity" evidence="3">
    <location>
        <begin position="1"/>
        <end position="10"/>
    </location>
</feature>
<dbReference type="GO" id="GO:0003677">
    <property type="term" value="F:DNA binding"/>
    <property type="evidence" value="ECO:0007669"/>
    <property type="project" value="UniProtKB-UniRule"/>
</dbReference>
<evidence type="ECO:0000259" key="4">
    <source>
        <dbReference type="PROSITE" id="PS50118"/>
    </source>
</evidence>
<feature type="domain" description="HMG box" evidence="4">
    <location>
        <begin position="71"/>
        <end position="137"/>
    </location>
</feature>
<feature type="region of interest" description="Disordered" evidence="3">
    <location>
        <begin position="157"/>
        <end position="190"/>
    </location>
</feature>
<dbReference type="AlphaFoldDB" id="A0A9N8WC55"/>
<dbReference type="OrthoDB" id="6247875at2759"/>
<evidence type="ECO:0000256" key="1">
    <source>
        <dbReference type="ARBA" id="ARBA00023125"/>
    </source>
</evidence>
<comment type="caution">
    <text evidence="5">The sequence shown here is derived from an EMBL/GenBank/DDBJ whole genome shotgun (WGS) entry which is preliminary data.</text>
</comment>
<gene>
    <name evidence="5" type="ORF">CPELLU_LOCUS1662</name>
</gene>
<organism evidence="5 6">
    <name type="scientific">Cetraspora pellucida</name>
    <dbReference type="NCBI Taxonomy" id="1433469"/>
    <lineage>
        <taxon>Eukaryota</taxon>
        <taxon>Fungi</taxon>
        <taxon>Fungi incertae sedis</taxon>
        <taxon>Mucoromycota</taxon>
        <taxon>Glomeromycotina</taxon>
        <taxon>Glomeromycetes</taxon>
        <taxon>Diversisporales</taxon>
        <taxon>Gigasporaceae</taxon>
        <taxon>Cetraspora</taxon>
    </lineage>
</organism>
<accession>A0A9N8WC55</accession>
<reference evidence="5" key="1">
    <citation type="submission" date="2021-06" db="EMBL/GenBank/DDBJ databases">
        <authorList>
            <person name="Kallberg Y."/>
            <person name="Tangrot J."/>
            <person name="Rosling A."/>
        </authorList>
    </citation>
    <scope>NUCLEOTIDE SEQUENCE</scope>
    <source>
        <strain evidence="5">FL966</strain>
    </source>
</reference>
<proteinExistence type="predicted"/>
<dbReference type="InterPro" id="IPR009071">
    <property type="entry name" value="HMG_box_dom"/>
</dbReference>
<feature type="region of interest" description="Disordered" evidence="3">
    <location>
        <begin position="216"/>
        <end position="282"/>
    </location>
</feature>
<keyword evidence="2" id="KW-0539">Nucleus</keyword>
<dbReference type="PROSITE" id="PS50118">
    <property type="entry name" value="HMG_BOX_2"/>
    <property type="match status" value="1"/>
</dbReference>
<keyword evidence="1 2" id="KW-0238">DNA-binding</keyword>
<evidence type="ECO:0000256" key="3">
    <source>
        <dbReference type="SAM" id="MobiDB-lite"/>
    </source>
</evidence>
<feature type="DNA-binding region" description="HMG box" evidence="2">
    <location>
        <begin position="71"/>
        <end position="137"/>
    </location>
</feature>
<dbReference type="SUPFAM" id="SSF47095">
    <property type="entry name" value="HMG-box"/>
    <property type="match status" value="1"/>
</dbReference>
<dbReference type="CDD" id="cd01389">
    <property type="entry name" value="HMG-box_ROX1-like"/>
    <property type="match status" value="1"/>
</dbReference>
<sequence length="365" mass="42473">MPKVNSNNSNRVKRRQSICTSTPSFRPSSDDQTTAEILSGLTAEHIPLPDTHFIKRVLENSRRAKSKKNDPPRPPNAFFLFRNALHIHLSTHNLKVPQVSMAAGKLWDNATEKTKSQYTRLQEIAKVLHLEMHPAQIRHHHHPLLTQPFQTTHVIHNNLNNNHSSVPSFTHDVSNPSYARNTRRSSPVQIPINNNHQLHYMRSQIQSQPQLFANNLSQQRQHQQQHQQRQQQQHQQRQHQQQHQQRQQQQHQQRQQQQHQQRQQQQHQQQRQHHQQQQQRVSSLNVIGQPSIFNHTLQIIDPTLITTSAPTLTSSNVNLFNESSNGSNGFVTGLGIQDMSNFMSLGLCDQDDGSFNEWINWDIKY</sequence>
<dbReference type="InterPro" id="IPR050342">
    <property type="entry name" value="HMGB"/>
</dbReference>
<keyword evidence="6" id="KW-1185">Reference proteome</keyword>
<evidence type="ECO:0000256" key="2">
    <source>
        <dbReference type="PROSITE-ProRule" id="PRU00267"/>
    </source>
</evidence>
<dbReference type="EMBL" id="CAJVQA010000646">
    <property type="protein sequence ID" value="CAG8484133.1"/>
    <property type="molecule type" value="Genomic_DNA"/>
</dbReference>
<dbReference type="Pfam" id="PF00505">
    <property type="entry name" value="HMG_box"/>
    <property type="match status" value="1"/>
</dbReference>
<dbReference type="Proteomes" id="UP000789759">
    <property type="component" value="Unassembled WGS sequence"/>
</dbReference>
<dbReference type="Gene3D" id="1.10.30.10">
    <property type="entry name" value="High mobility group box domain"/>
    <property type="match status" value="1"/>
</dbReference>